<dbReference type="SUPFAM" id="SSF160246">
    <property type="entry name" value="EspE N-terminal domain-like"/>
    <property type="match status" value="1"/>
</dbReference>
<protein>
    <recommendedName>
        <fullName evidence="4">Integrase catalytic domain-containing protein</fullName>
    </recommendedName>
</protein>
<dbReference type="Pfam" id="PF00665">
    <property type="entry name" value="rve"/>
    <property type="match status" value="1"/>
</dbReference>
<keyword evidence="1" id="KW-0547">Nucleotide-binding</keyword>
<gene>
    <name evidence="5" type="ORF">CKO13_02560</name>
</gene>
<reference evidence="5 6" key="1">
    <citation type="journal article" date="2020" name="Microorganisms">
        <title>Osmotic Adaptation and Compatible Solute Biosynthesis of Phototrophic Bacteria as Revealed from Genome Analyses.</title>
        <authorList>
            <person name="Imhoff J.F."/>
            <person name="Rahn T."/>
            <person name="Kunzel S."/>
            <person name="Keller A."/>
            <person name="Neulinger S.C."/>
        </authorList>
    </citation>
    <scope>NUCLEOTIDE SEQUENCE [LARGE SCALE GENOMIC DNA]</scope>
    <source>
        <strain evidence="5 6">DSM 15116</strain>
    </source>
</reference>
<evidence type="ECO:0000313" key="6">
    <source>
        <dbReference type="Proteomes" id="UP000738126"/>
    </source>
</evidence>
<evidence type="ECO:0000256" key="2">
    <source>
        <dbReference type="ARBA" id="ARBA00022840"/>
    </source>
</evidence>
<dbReference type="InterPro" id="IPR027417">
    <property type="entry name" value="P-loop_NTPase"/>
</dbReference>
<proteinExistence type="predicted"/>
<dbReference type="PROSITE" id="PS50994">
    <property type="entry name" value="INTEGRASE"/>
    <property type="match status" value="1"/>
</dbReference>
<dbReference type="SUPFAM" id="SSF52540">
    <property type="entry name" value="P-loop containing nucleoside triphosphate hydrolases"/>
    <property type="match status" value="1"/>
</dbReference>
<dbReference type="NCBIfam" id="TIGR01007">
    <property type="entry name" value="eps_fam"/>
    <property type="match status" value="1"/>
</dbReference>
<keyword evidence="2" id="KW-0067">ATP-binding</keyword>
<dbReference type="InterPro" id="IPR012337">
    <property type="entry name" value="RNaseH-like_sf"/>
</dbReference>
<dbReference type="EMBL" id="NRSH01000015">
    <property type="protein sequence ID" value="MBK1725917.1"/>
    <property type="molecule type" value="Genomic_DNA"/>
</dbReference>
<evidence type="ECO:0000313" key="5">
    <source>
        <dbReference type="EMBL" id="MBK1725917.1"/>
    </source>
</evidence>
<feature type="region of interest" description="Disordered" evidence="3">
    <location>
        <begin position="1"/>
        <end position="53"/>
    </location>
</feature>
<dbReference type="InterPro" id="IPR005702">
    <property type="entry name" value="Wzc-like_C"/>
</dbReference>
<sequence length="590" mass="65368">MGIRLQKDRSAAPAHGVAVQGSGQPARQMDQELRGSGEAVRRWRERQAAEEGLHTASRLRTTLTSAQEAVVVALRRTLWLSLEDMLAVTREFLNEGASRSAIHRLLKRHGISRRPAELKPSSRAYGPGHLHIEVKYLPPMAEDGRGRYLFVAVDRATRWVHAELCADKSAAVARHFLRKLHKACPACIRTLLTDDGKELTGRVFSVRAQGASGRHEFERLCEALGIEHRCTQPPSPQANGTEEHFNGRISEVLTTHHFDSRASLEQTLKRYVYLYNHHLPQRSLGHQSPIQAMATWHSEHPELFHRVPQSNGGSDPRLRRIGGSLAEGGKLSESDLERVLQYQQEHRVRFGEAAIKMGLVAREEVDTVLARQFAYPRVEPGSGQVDPALEAAVAPWSERSERLRGLRAELMLRYFNEPRSRILPVVGLDEGAITSDLTANLAVVFAQLGTNTLLIDADLREPRLHELFSRPNRQGLSDALAGRGLAEPHRCEAFDSLGLLNGGTPAPNPQELLASERYRALSERVSHEYEVVLVNTPPLTRSTDAQLAAVNAGAALLVAQAGRTSFEQLRRAARRMEALGVTLVGATLCH</sequence>
<feature type="compositionally biased region" description="Basic and acidic residues" evidence="3">
    <location>
        <begin position="1"/>
        <end position="10"/>
    </location>
</feature>
<dbReference type="CDD" id="cd05387">
    <property type="entry name" value="BY-kinase"/>
    <property type="match status" value="1"/>
</dbReference>
<keyword evidence="6" id="KW-1185">Reference proteome</keyword>
<dbReference type="InterPro" id="IPR036397">
    <property type="entry name" value="RNaseH_sf"/>
</dbReference>
<comment type="caution">
    <text evidence="5">The sequence shown here is derived from an EMBL/GenBank/DDBJ whole genome shotgun (WGS) entry which is preliminary data.</text>
</comment>
<dbReference type="PANTHER" id="PTHR32309:SF13">
    <property type="entry name" value="FERRIC ENTEROBACTIN TRANSPORT PROTEIN FEPE"/>
    <property type="match status" value="1"/>
</dbReference>
<dbReference type="InterPro" id="IPR037257">
    <property type="entry name" value="T2SS_E_N_sf"/>
</dbReference>
<dbReference type="SUPFAM" id="SSF53098">
    <property type="entry name" value="Ribonuclease H-like"/>
    <property type="match status" value="1"/>
</dbReference>
<feature type="domain" description="Integrase catalytic" evidence="4">
    <location>
        <begin position="123"/>
        <end position="297"/>
    </location>
</feature>
<organism evidence="5 6">
    <name type="scientific">Halorhodospira neutriphila</name>
    <dbReference type="NCBI Taxonomy" id="168379"/>
    <lineage>
        <taxon>Bacteria</taxon>
        <taxon>Pseudomonadati</taxon>
        <taxon>Pseudomonadota</taxon>
        <taxon>Gammaproteobacteria</taxon>
        <taxon>Chromatiales</taxon>
        <taxon>Ectothiorhodospiraceae</taxon>
        <taxon>Halorhodospira</taxon>
    </lineage>
</organism>
<name>A0ABS1E493_9GAMM</name>
<dbReference type="Proteomes" id="UP000738126">
    <property type="component" value="Unassembled WGS sequence"/>
</dbReference>
<evidence type="ECO:0000256" key="3">
    <source>
        <dbReference type="SAM" id="MobiDB-lite"/>
    </source>
</evidence>
<feature type="compositionally biased region" description="Basic and acidic residues" evidence="3">
    <location>
        <begin position="29"/>
        <end position="53"/>
    </location>
</feature>
<dbReference type="Gene3D" id="3.40.50.300">
    <property type="entry name" value="P-loop containing nucleotide triphosphate hydrolases"/>
    <property type="match status" value="1"/>
</dbReference>
<dbReference type="InterPro" id="IPR001584">
    <property type="entry name" value="Integrase_cat-core"/>
</dbReference>
<dbReference type="Gene3D" id="3.30.420.10">
    <property type="entry name" value="Ribonuclease H-like superfamily/Ribonuclease H"/>
    <property type="match status" value="1"/>
</dbReference>
<dbReference type="InterPro" id="IPR050445">
    <property type="entry name" value="Bact_polysacc_biosynth/exp"/>
</dbReference>
<evidence type="ECO:0000259" key="4">
    <source>
        <dbReference type="PROSITE" id="PS50994"/>
    </source>
</evidence>
<accession>A0ABS1E493</accession>
<evidence type="ECO:0000256" key="1">
    <source>
        <dbReference type="ARBA" id="ARBA00022741"/>
    </source>
</evidence>
<dbReference type="PANTHER" id="PTHR32309">
    <property type="entry name" value="TYROSINE-PROTEIN KINASE"/>
    <property type="match status" value="1"/>
</dbReference>